<evidence type="ECO:0000256" key="2">
    <source>
        <dbReference type="ARBA" id="ARBA00022741"/>
    </source>
</evidence>
<dbReference type="InterPro" id="IPR030385">
    <property type="entry name" value="G_IRG_dom"/>
</dbReference>
<organism evidence="5 6">
    <name type="scientific">Paramuricea clavata</name>
    <name type="common">Red gorgonian</name>
    <name type="synonym">Violescent sea-whip</name>
    <dbReference type="NCBI Taxonomy" id="317549"/>
    <lineage>
        <taxon>Eukaryota</taxon>
        <taxon>Metazoa</taxon>
        <taxon>Cnidaria</taxon>
        <taxon>Anthozoa</taxon>
        <taxon>Octocorallia</taxon>
        <taxon>Malacalcyonacea</taxon>
        <taxon>Plexauridae</taxon>
        <taxon>Paramuricea</taxon>
    </lineage>
</organism>
<dbReference type="PANTHER" id="PTHR32341">
    <property type="entry name" value="INTERFERON-INDUCIBLE GTPASE"/>
    <property type="match status" value="1"/>
</dbReference>
<dbReference type="EMBL" id="CACRXK020006590">
    <property type="protein sequence ID" value="CAB4009844.1"/>
    <property type="molecule type" value="Genomic_DNA"/>
</dbReference>
<keyword evidence="2" id="KW-0547">Nucleotide-binding</keyword>
<dbReference type="PROSITE" id="PS51716">
    <property type="entry name" value="G_IRG"/>
    <property type="match status" value="1"/>
</dbReference>
<dbReference type="AlphaFoldDB" id="A0A6S7HW12"/>
<keyword evidence="4" id="KW-0342">GTP-binding</keyword>
<evidence type="ECO:0000256" key="4">
    <source>
        <dbReference type="ARBA" id="ARBA00023134"/>
    </source>
</evidence>
<dbReference type="InterPro" id="IPR027417">
    <property type="entry name" value="P-loop_NTPase"/>
</dbReference>
<evidence type="ECO:0000313" key="5">
    <source>
        <dbReference type="EMBL" id="CAB4009844.1"/>
    </source>
</evidence>
<keyword evidence="6" id="KW-1185">Reference proteome</keyword>
<comment type="caution">
    <text evidence="5">The sequence shown here is derived from an EMBL/GenBank/DDBJ whole genome shotgun (WGS) entry which is preliminary data.</text>
</comment>
<dbReference type="InterPro" id="IPR051515">
    <property type="entry name" value="IRG"/>
</dbReference>
<dbReference type="SUPFAM" id="SSF52540">
    <property type="entry name" value="P-loop containing nucleoside triphosphate hydrolases"/>
    <property type="match status" value="1"/>
</dbReference>
<evidence type="ECO:0000313" key="6">
    <source>
        <dbReference type="Proteomes" id="UP001152795"/>
    </source>
</evidence>
<dbReference type="Proteomes" id="UP001152795">
    <property type="component" value="Unassembled WGS sequence"/>
</dbReference>
<reference evidence="5" key="1">
    <citation type="submission" date="2020-04" db="EMBL/GenBank/DDBJ databases">
        <authorList>
            <person name="Alioto T."/>
            <person name="Alioto T."/>
            <person name="Gomez Garrido J."/>
        </authorList>
    </citation>
    <scope>NUCLEOTIDE SEQUENCE</scope>
    <source>
        <strain evidence="5">A484AB</strain>
    </source>
</reference>
<dbReference type="FunFam" id="3.40.50.300:FF:000541">
    <property type="entry name" value="Immunity related GTPase M"/>
    <property type="match status" value="1"/>
</dbReference>
<evidence type="ECO:0000256" key="1">
    <source>
        <dbReference type="ARBA" id="ARBA00005429"/>
    </source>
</evidence>
<comment type="similarity">
    <text evidence="1">Belongs to the TRAFAC class dynamin-like GTPase superfamily. IRG family.</text>
</comment>
<dbReference type="InterPro" id="IPR007743">
    <property type="entry name" value="Immunity-related_GTPase-like"/>
</dbReference>
<dbReference type="GO" id="GO:0016020">
    <property type="term" value="C:membrane"/>
    <property type="evidence" value="ECO:0007669"/>
    <property type="project" value="InterPro"/>
</dbReference>
<dbReference type="Gene3D" id="3.40.50.300">
    <property type="entry name" value="P-loop containing nucleotide triphosphate hydrolases"/>
    <property type="match status" value="1"/>
</dbReference>
<name>A0A6S7HW12_PARCT</name>
<accession>A0A6S7HW12</accession>
<dbReference type="GO" id="GO:0005525">
    <property type="term" value="F:GTP binding"/>
    <property type="evidence" value="ECO:0007669"/>
    <property type="project" value="UniProtKB-KW"/>
</dbReference>
<dbReference type="Pfam" id="PF05049">
    <property type="entry name" value="IIGP"/>
    <property type="match status" value="1"/>
</dbReference>
<protein>
    <submittedName>
        <fullName evidence="5">Interferon-inducible GTPase 5-like</fullName>
    </submittedName>
</protein>
<dbReference type="PANTHER" id="PTHR32341:SF10">
    <property type="entry name" value="INTERFERON-INDUCIBLE GTPASE 5"/>
    <property type="match status" value="1"/>
</dbReference>
<sequence>MGKSQSRQPTSEVKDGNYVRFALVGSSGCGKSAFVNAVRGVDDEDELAASVDVVQTEQQPTEYTYPSNPQVIFWDLPGFGTPSYPDVETYWRKLELEKFDIFLIFISLRVTEHDLAVVKKVKSLNKSFFLIRTKIDEDVECMKRKLKNRFKEKKMLLEIRNYILNQTGHLLCAEKDVFIISNYEPRKWEFFPLIEAIINTMPVPEIGEYSKLFI</sequence>
<gene>
    <name evidence="5" type="ORF">PACLA_8A046528</name>
</gene>
<proteinExistence type="inferred from homology"/>
<evidence type="ECO:0000256" key="3">
    <source>
        <dbReference type="ARBA" id="ARBA00022801"/>
    </source>
</evidence>
<dbReference type="GO" id="GO:0016787">
    <property type="term" value="F:hydrolase activity"/>
    <property type="evidence" value="ECO:0007669"/>
    <property type="project" value="UniProtKB-KW"/>
</dbReference>
<dbReference type="OrthoDB" id="422720at2759"/>
<keyword evidence="3" id="KW-0378">Hydrolase</keyword>